<evidence type="ECO:0000313" key="1">
    <source>
        <dbReference type="EMBL" id="KAF3689160.1"/>
    </source>
</evidence>
<reference evidence="2" key="2">
    <citation type="submission" date="2019-02" db="EMBL/GenBank/DDBJ databases">
        <title>Opniocepnalus argus Var Kimnra genome.</title>
        <authorList>
            <person name="Zhou C."/>
            <person name="Xiao S."/>
        </authorList>
    </citation>
    <scope>NUCLEOTIDE SEQUENCE [LARGE SCALE GENOMIC DNA]</scope>
</reference>
<dbReference type="EMBL" id="CM015715">
    <property type="protein sequence ID" value="KAF3689160.1"/>
    <property type="molecule type" value="Genomic_DNA"/>
</dbReference>
<sequence length="72" mass="7912">MGVYHHFKCETLKIWTLCNGHQFCKTSDSMPVTETGGNKGDLENKVGAQDWVAPSVCTTPIPKNLGRCAKCK</sequence>
<dbReference type="Proteomes" id="UP000503349">
    <property type="component" value="Chromosome 4"/>
</dbReference>
<proteinExistence type="predicted"/>
<keyword evidence="2" id="KW-1185">Reference proteome</keyword>
<reference evidence="1 2" key="1">
    <citation type="submission" date="2019-02" db="EMBL/GenBank/DDBJ databases">
        <title>Opniocepnalus argus genome.</title>
        <authorList>
            <person name="Zhou C."/>
            <person name="Xiao S."/>
        </authorList>
    </citation>
    <scope>NUCLEOTIDE SEQUENCE [LARGE SCALE GENOMIC DNA]</scope>
    <source>
        <strain evidence="1">OARG1902GOOAL</strain>
        <tissue evidence="1">Muscle</tissue>
    </source>
</reference>
<gene>
    <name evidence="1" type="ORF">EXN66_Car004832</name>
</gene>
<dbReference type="AlphaFoldDB" id="A0A6G1PFT0"/>
<protein>
    <submittedName>
        <fullName evidence="1">Uncharacterized protein</fullName>
    </submittedName>
</protein>
<evidence type="ECO:0000313" key="2">
    <source>
        <dbReference type="Proteomes" id="UP000503349"/>
    </source>
</evidence>
<organism evidence="1 2">
    <name type="scientific">Channa argus</name>
    <name type="common">Northern snakehead</name>
    <name type="synonym">Ophicephalus argus</name>
    <dbReference type="NCBI Taxonomy" id="215402"/>
    <lineage>
        <taxon>Eukaryota</taxon>
        <taxon>Metazoa</taxon>
        <taxon>Chordata</taxon>
        <taxon>Craniata</taxon>
        <taxon>Vertebrata</taxon>
        <taxon>Euteleostomi</taxon>
        <taxon>Actinopterygii</taxon>
        <taxon>Neopterygii</taxon>
        <taxon>Teleostei</taxon>
        <taxon>Neoteleostei</taxon>
        <taxon>Acanthomorphata</taxon>
        <taxon>Anabantaria</taxon>
        <taxon>Anabantiformes</taxon>
        <taxon>Channoidei</taxon>
        <taxon>Channidae</taxon>
        <taxon>Channa</taxon>
    </lineage>
</organism>
<accession>A0A6G1PFT0</accession>
<name>A0A6G1PFT0_CHAAH</name>